<dbReference type="InParanoid" id="A0A165FHY5"/>
<protein>
    <submittedName>
        <fullName evidence="1">Uncharacterized protein</fullName>
    </submittedName>
</protein>
<organism evidence="1 2">
    <name type="scientific">Calocera cornea HHB12733</name>
    <dbReference type="NCBI Taxonomy" id="1353952"/>
    <lineage>
        <taxon>Eukaryota</taxon>
        <taxon>Fungi</taxon>
        <taxon>Dikarya</taxon>
        <taxon>Basidiomycota</taxon>
        <taxon>Agaricomycotina</taxon>
        <taxon>Dacrymycetes</taxon>
        <taxon>Dacrymycetales</taxon>
        <taxon>Dacrymycetaceae</taxon>
        <taxon>Calocera</taxon>
    </lineage>
</organism>
<sequence length="124" mass="12793">MYRVAWGRVCVDVCPGVVLGGESVIVLRCGGRVLVDGAEGGVSALWDCEEGESAEGLLYARLVVGGQVHEGSAGWGRRQEGARAGGGYRARGGGGGWVGLSCGECVWEGDRGPWTVDRGEGGVR</sequence>
<gene>
    <name evidence="1" type="ORF">CALCODRAFT_301188</name>
</gene>
<evidence type="ECO:0000313" key="2">
    <source>
        <dbReference type="Proteomes" id="UP000076842"/>
    </source>
</evidence>
<proteinExistence type="predicted"/>
<dbReference type="Proteomes" id="UP000076842">
    <property type="component" value="Unassembled WGS sequence"/>
</dbReference>
<reference evidence="1 2" key="1">
    <citation type="journal article" date="2016" name="Mol. Biol. Evol.">
        <title>Comparative Genomics of Early-Diverging Mushroom-Forming Fungi Provides Insights into the Origins of Lignocellulose Decay Capabilities.</title>
        <authorList>
            <person name="Nagy L.G."/>
            <person name="Riley R."/>
            <person name="Tritt A."/>
            <person name="Adam C."/>
            <person name="Daum C."/>
            <person name="Floudas D."/>
            <person name="Sun H."/>
            <person name="Yadav J.S."/>
            <person name="Pangilinan J."/>
            <person name="Larsson K.H."/>
            <person name="Matsuura K."/>
            <person name="Barry K."/>
            <person name="Labutti K."/>
            <person name="Kuo R."/>
            <person name="Ohm R.A."/>
            <person name="Bhattacharya S.S."/>
            <person name="Shirouzu T."/>
            <person name="Yoshinaga Y."/>
            <person name="Martin F.M."/>
            <person name="Grigoriev I.V."/>
            <person name="Hibbett D.S."/>
        </authorList>
    </citation>
    <scope>NUCLEOTIDE SEQUENCE [LARGE SCALE GENOMIC DNA]</scope>
    <source>
        <strain evidence="1 2">HHB12733</strain>
    </source>
</reference>
<keyword evidence="2" id="KW-1185">Reference proteome</keyword>
<accession>A0A165FHY5</accession>
<name>A0A165FHY5_9BASI</name>
<dbReference type="EMBL" id="KV423972">
    <property type="protein sequence ID" value="KZT56774.1"/>
    <property type="molecule type" value="Genomic_DNA"/>
</dbReference>
<evidence type="ECO:0000313" key="1">
    <source>
        <dbReference type="EMBL" id="KZT56774.1"/>
    </source>
</evidence>
<dbReference type="AlphaFoldDB" id="A0A165FHY5"/>